<dbReference type="Pfam" id="PF06439">
    <property type="entry name" value="3keto-disac_hyd"/>
    <property type="match status" value="1"/>
</dbReference>
<evidence type="ECO:0000313" key="4">
    <source>
        <dbReference type="Proteomes" id="UP000604083"/>
    </source>
</evidence>
<evidence type="ECO:0000259" key="2">
    <source>
        <dbReference type="Pfam" id="PF06439"/>
    </source>
</evidence>
<organism evidence="3 4">
    <name type="scientific">Roseibacillus ishigakijimensis</name>
    <dbReference type="NCBI Taxonomy" id="454146"/>
    <lineage>
        <taxon>Bacteria</taxon>
        <taxon>Pseudomonadati</taxon>
        <taxon>Verrucomicrobiota</taxon>
        <taxon>Verrucomicrobiia</taxon>
        <taxon>Verrucomicrobiales</taxon>
        <taxon>Verrucomicrobiaceae</taxon>
        <taxon>Roseibacillus</taxon>
    </lineage>
</organism>
<dbReference type="GO" id="GO:0016787">
    <property type="term" value="F:hydrolase activity"/>
    <property type="evidence" value="ECO:0007669"/>
    <property type="project" value="InterPro"/>
</dbReference>
<dbReference type="RefSeq" id="WP_200389932.1">
    <property type="nucleotide sequence ID" value="NZ_JAENIO010000001.1"/>
</dbReference>
<reference evidence="3" key="1">
    <citation type="submission" date="2021-01" db="EMBL/GenBank/DDBJ databases">
        <title>Modified the classification status of verrucomicrobia.</title>
        <authorList>
            <person name="Feng X."/>
        </authorList>
    </citation>
    <scope>NUCLEOTIDE SEQUENCE</scope>
    <source>
        <strain evidence="3">KCTC 12986</strain>
    </source>
</reference>
<accession>A0A934RND6</accession>
<feature type="signal peptide" evidence="1">
    <location>
        <begin position="1"/>
        <end position="21"/>
    </location>
</feature>
<dbReference type="Proteomes" id="UP000604083">
    <property type="component" value="Unassembled WGS sequence"/>
</dbReference>
<keyword evidence="4" id="KW-1185">Reference proteome</keyword>
<dbReference type="EMBL" id="JAENIO010000001">
    <property type="protein sequence ID" value="MBK1832498.1"/>
    <property type="molecule type" value="Genomic_DNA"/>
</dbReference>
<dbReference type="Gene3D" id="2.60.120.560">
    <property type="entry name" value="Exo-inulinase, domain 1"/>
    <property type="match status" value="1"/>
</dbReference>
<dbReference type="InterPro" id="IPR010496">
    <property type="entry name" value="AL/BT2_dom"/>
</dbReference>
<feature type="chain" id="PRO_5036882880" evidence="1">
    <location>
        <begin position="22"/>
        <end position="263"/>
    </location>
</feature>
<sequence length="263" mass="29555">MKNSFSSLLAVAFFSSLSLSAEEGFTPLFDGKSLQGWTSAHSTGDGDWGPFSVNEEEKAIHVYADAAANSEQRSDCLNTNTEFSHFILKLEYKWLEDRFAPRTDWDRDAGLLFHVHGDLTQVWPLCLEMQIGESPGDKPNARGSAGRFHTGDLFVLGKDLRTDTPVKDGAYDPEAEKKTGKHVLTRLGKEKPKGEWNEMEIHVHGSEKATFILNGEVVLETFNFTQKNEAGERVPLEKGRIGLQAEWAELLYRNIRIKELQPE</sequence>
<feature type="domain" description="3-keto-alpha-glucoside-1,2-lyase/3-keto-2-hydroxy-glucal hydratase" evidence="2">
    <location>
        <begin position="24"/>
        <end position="258"/>
    </location>
</feature>
<comment type="caution">
    <text evidence="3">The sequence shown here is derived from an EMBL/GenBank/DDBJ whole genome shotgun (WGS) entry which is preliminary data.</text>
</comment>
<dbReference type="AlphaFoldDB" id="A0A934RND6"/>
<name>A0A934RND6_9BACT</name>
<evidence type="ECO:0000313" key="3">
    <source>
        <dbReference type="EMBL" id="MBK1832498.1"/>
    </source>
</evidence>
<keyword evidence="1" id="KW-0732">Signal</keyword>
<proteinExistence type="predicted"/>
<gene>
    <name evidence="3" type="ORF">JIN78_00375</name>
</gene>
<evidence type="ECO:0000256" key="1">
    <source>
        <dbReference type="SAM" id="SignalP"/>
    </source>
</evidence>
<protein>
    <submittedName>
        <fullName evidence="3">DUF1080 domain-containing protein</fullName>
    </submittedName>
</protein>